<proteinExistence type="inferred from homology"/>
<dbReference type="InterPro" id="IPR014721">
    <property type="entry name" value="Ribsml_uS5_D2-typ_fold_subgr"/>
</dbReference>
<evidence type="ECO:0000256" key="1">
    <source>
        <dbReference type="ARBA" id="ARBA00006566"/>
    </source>
</evidence>
<reference evidence="9" key="1">
    <citation type="submission" date="2017-04" db="EMBL/GenBank/DDBJ databases">
        <title>Function of individual gut microbiota members based on whole genome sequencing of pure cultures obtained from chicken caecum.</title>
        <authorList>
            <person name="Medvecky M."/>
            <person name="Cejkova D."/>
            <person name="Polansky O."/>
            <person name="Karasova D."/>
            <person name="Kubasova T."/>
            <person name="Cizek A."/>
            <person name="Rychlik I."/>
        </authorList>
    </citation>
    <scope>NUCLEOTIDE SEQUENCE [LARGE SCALE GENOMIC DNA]</scope>
    <source>
        <strain evidence="9">An175</strain>
    </source>
</reference>
<evidence type="ECO:0000256" key="5">
    <source>
        <dbReference type="ARBA" id="ARBA00022840"/>
    </source>
</evidence>
<evidence type="ECO:0000313" key="8">
    <source>
        <dbReference type="EMBL" id="OUP68369.1"/>
    </source>
</evidence>
<dbReference type="InterPro" id="IPR019539">
    <property type="entry name" value="GalKase_N"/>
</dbReference>
<dbReference type="InterPro" id="IPR000705">
    <property type="entry name" value="Galactokinase"/>
</dbReference>
<evidence type="ECO:0000256" key="4">
    <source>
        <dbReference type="ARBA" id="ARBA00022777"/>
    </source>
</evidence>
<dbReference type="Pfam" id="PF10509">
    <property type="entry name" value="GalKase_gal_bdg"/>
    <property type="match status" value="1"/>
</dbReference>
<gene>
    <name evidence="8" type="ORF">B5F11_13800</name>
</gene>
<dbReference type="Pfam" id="PF00288">
    <property type="entry name" value="GHMP_kinases_N"/>
    <property type="match status" value="1"/>
</dbReference>
<evidence type="ECO:0000313" key="9">
    <source>
        <dbReference type="Proteomes" id="UP000196386"/>
    </source>
</evidence>
<keyword evidence="3" id="KW-0547">Nucleotide-binding</keyword>
<dbReference type="GO" id="GO:0005524">
    <property type="term" value="F:ATP binding"/>
    <property type="evidence" value="ECO:0007669"/>
    <property type="project" value="UniProtKB-KW"/>
</dbReference>
<comment type="caution">
    <text evidence="8">The sequence shown here is derived from an EMBL/GenBank/DDBJ whole genome shotgun (WGS) entry which is preliminary data.</text>
</comment>
<keyword evidence="4 8" id="KW-0418">Kinase</keyword>
<dbReference type="GO" id="GO:0005829">
    <property type="term" value="C:cytosol"/>
    <property type="evidence" value="ECO:0007669"/>
    <property type="project" value="TreeGrafter"/>
</dbReference>
<organism evidence="8 9">
    <name type="scientific">Anaerotruncus colihominis</name>
    <dbReference type="NCBI Taxonomy" id="169435"/>
    <lineage>
        <taxon>Bacteria</taxon>
        <taxon>Bacillati</taxon>
        <taxon>Bacillota</taxon>
        <taxon>Clostridia</taxon>
        <taxon>Eubacteriales</taxon>
        <taxon>Oscillospiraceae</taxon>
        <taxon>Anaerotruncus</taxon>
    </lineage>
</organism>
<evidence type="ECO:0000259" key="6">
    <source>
        <dbReference type="Pfam" id="PF00288"/>
    </source>
</evidence>
<evidence type="ECO:0000256" key="2">
    <source>
        <dbReference type="ARBA" id="ARBA00022679"/>
    </source>
</evidence>
<comment type="similarity">
    <text evidence="1">Belongs to the GHMP kinase family. GalK subfamily.</text>
</comment>
<dbReference type="SUPFAM" id="SSF55060">
    <property type="entry name" value="GHMP Kinase, C-terminal domain"/>
    <property type="match status" value="1"/>
</dbReference>
<feature type="domain" description="Galactokinase N-terminal" evidence="7">
    <location>
        <begin position="45"/>
        <end position="94"/>
    </location>
</feature>
<accession>A0A1Y4MJV3</accession>
<dbReference type="PRINTS" id="PR00959">
    <property type="entry name" value="MEVGALKINASE"/>
</dbReference>
<dbReference type="InterPro" id="IPR006203">
    <property type="entry name" value="GHMP_knse_ATP-bd_CS"/>
</dbReference>
<name>A0A1Y4MJV3_9FIRM</name>
<dbReference type="InterPro" id="IPR036554">
    <property type="entry name" value="GHMP_kinase_C_sf"/>
</dbReference>
<dbReference type="PROSITE" id="PS00627">
    <property type="entry name" value="GHMP_KINASES_ATP"/>
    <property type="match status" value="1"/>
</dbReference>
<dbReference type="PRINTS" id="PR00473">
    <property type="entry name" value="GALCTOKINASE"/>
</dbReference>
<dbReference type="Proteomes" id="UP000196386">
    <property type="component" value="Unassembled WGS sequence"/>
</dbReference>
<dbReference type="PANTHER" id="PTHR10457">
    <property type="entry name" value="MEVALONATE KINASE/GALACTOKINASE"/>
    <property type="match status" value="1"/>
</dbReference>
<dbReference type="SUPFAM" id="SSF54211">
    <property type="entry name" value="Ribosomal protein S5 domain 2-like"/>
    <property type="match status" value="1"/>
</dbReference>
<dbReference type="Gene3D" id="3.30.70.890">
    <property type="entry name" value="GHMP kinase, C-terminal domain"/>
    <property type="match status" value="1"/>
</dbReference>
<dbReference type="PIRSF" id="PIRSF000530">
    <property type="entry name" value="Galactokinase"/>
    <property type="match status" value="1"/>
</dbReference>
<dbReference type="InterPro" id="IPR006206">
    <property type="entry name" value="Mevalonate/galactokinase"/>
</dbReference>
<dbReference type="PANTHER" id="PTHR10457:SF7">
    <property type="entry name" value="GALACTOKINASE-RELATED"/>
    <property type="match status" value="1"/>
</dbReference>
<dbReference type="InterPro" id="IPR020568">
    <property type="entry name" value="Ribosomal_Su5_D2-typ_SF"/>
</dbReference>
<feature type="domain" description="GHMP kinase N-terminal" evidence="6">
    <location>
        <begin position="130"/>
        <end position="218"/>
    </location>
</feature>
<dbReference type="GO" id="GO:0006012">
    <property type="term" value="P:galactose metabolic process"/>
    <property type="evidence" value="ECO:0007669"/>
    <property type="project" value="InterPro"/>
</dbReference>
<dbReference type="AlphaFoldDB" id="A0A1Y4MJV3"/>
<evidence type="ECO:0000256" key="3">
    <source>
        <dbReference type="ARBA" id="ARBA00022741"/>
    </source>
</evidence>
<evidence type="ECO:0000259" key="7">
    <source>
        <dbReference type="Pfam" id="PF10509"/>
    </source>
</evidence>
<dbReference type="Gene3D" id="3.30.230.10">
    <property type="match status" value="1"/>
</dbReference>
<dbReference type="InterPro" id="IPR006204">
    <property type="entry name" value="GHMP_kinase_N_dom"/>
</dbReference>
<dbReference type="EMBL" id="NFKP01000019">
    <property type="protein sequence ID" value="OUP68369.1"/>
    <property type="molecule type" value="Genomic_DNA"/>
</dbReference>
<sequence length="434" mass="46636">MGGQQMDTIETMTRIDSGAFDEAFGYLYSEKAQEQRARYKNAALQFETLFGAGREIRLFSAPGRTEVGGNHTDHQHGRVLAAGVNLDVIAVASKNDDRIIRIKSEGFPMDVVDLSDLSARDDERNTAAALIRGVAARLAAMGHPVAGFDAYTTSNVLKGSGLSSSAAFETIVGTMLGSLYADGAVDAIQIAQIGQYAENVYFGKPSGLMDQMACSVGGFITIDFADPEKPVVEKVDFDFARSGYKLCIVDTGGNHADLTDDYASAAVEMCSVARALGKEVLRDIAPETFYGRVASLRGKCTDRALLRAFHFYGDNARVPRQVAALRAGDFETFKALVIESGRSSFMYLQNVYTCKNPDEQGLSLALAMSEHLLAGRGAWRVHGGGFAGTIQSFVPDDLLEAYRERMESVFGAGSCHVLSIRPVGGVEITPKLGA</sequence>
<keyword evidence="2" id="KW-0808">Transferase</keyword>
<keyword evidence="5" id="KW-0067">ATP-binding</keyword>
<protein>
    <submittedName>
        <fullName evidence="8">Galactokinase</fullName>
    </submittedName>
</protein>
<dbReference type="GO" id="GO:0004335">
    <property type="term" value="F:galactokinase activity"/>
    <property type="evidence" value="ECO:0007669"/>
    <property type="project" value="InterPro"/>
</dbReference>